<evidence type="ECO:0000256" key="1">
    <source>
        <dbReference type="SAM" id="MobiDB-lite"/>
    </source>
</evidence>
<feature type="compositionally biased region" description="Gly residues" evidence="1">
    <location>
        <begin position="28"/>
        <end position="51"/>
    </location>
</feature>
<feature type="region of interest" description="Disordered" evidence="1">
    <location>
        <begin position="206"/>
        <end position="241"/>
    </location>
</feature>
<protein>
    <recommendedName>
        <fullName evidence="4">Scaffolding protein</fullName>
    </recommendedName>
</protein>
<name>A0A401YHL6_9ACTN</name>
<evidence type="ECO:0008006" key="4">
    <source>
        <dbReference type="Google" id="ProtNLM"/>
    </source>
</evidence>
<proteinExistence type="predicted"/>
<gene>
    <name evidence="2" type="ORF">EHYA_01723</name>
</gene>
<organism evidence="2 3">
    <name type="scientific">Embleya hyalina</name>
    <dbReference type="NCBI Taxonomy" id="516124"/>
    <lineage>
        <taxon>Bacteria</taxon>
        <taxon>Bacillati</taxon>
        <taxon>Actinomycetota</taxon>
        <taxon>Actinomycetes</taxon>
        <taxon>Kitasatosporales</taxon>
        <taxon>Streptomycetaceae</taxon>
        <taxon>Embleya</taxon>
    </lineage>
</organism>
<accession>A0A401YHL6</accession>
<dbReference type="RefSeq" id="WP_126636293.1">
    <property type="nucleotide sequence ID" value="NZ_BIFH01000015.1"/>
</dbReference>
<feature type="compositionally biased region" description="Low complexity" evidence="1">
    <location>
        <begin position="52"/>
        <end position="61"/>
    </location>
</feature>
<evidence type="ECO:0000313" key="2">
    <source>
        <dbReference type="EMBL" id="GCD94067.1"/>
    </source>
</evidence>
<evidence type="ECO:0000313" key="3">
    <source>
        <dbReference type="Proteomes" id="UP000286931"/>
    </source>
</evidence>
<reference evidence="2 3" key="1">
    <citation type="submission" date="2018-12" db="EMBL/GenBank/DDBJ databases">
        <title>Draft genome sequence of Embleya hyalina NBRC 13850T.</title>
        <authorList>
            <person name="Komaki H."/>
            <person name="Hosoyama A."/>
            <person name="Kimura A."/>
            <person name="Ichikawa N."/>
            <person name="Tamura T."/>
        </authorList>
    </citation>
    <scope>NUCLEOTIDE SEQUENCE [LARGE SCALE GENOMIC DNA]</scope>
    <source>
        <strain evidence="2 3">NBRC 13850</strain>
    </source>
</reference>
<feature type="region of interest" description="Disordered" evidence="1">
    <location>
        <begin position="1"/>
        <end position="98"/>
    </location>
</feature>
<keyword evidence="3" id="KW-1185">Reference proteome</keyword>
<dbReference type="Proteomes" id="UP000286931">
    <property type="component" value="Unassembled WGS sequence"/>
</dbReference>
<dbReference type="EMBL" id="BIFH01000015">
    <property type="protein sequence ID" value="GCD94067.1"/>
    <property type="molecule type" value="Genomic_DNA"/>
</dbReference>
<dbReference type="AlphaFoldDB" id="A0A401YHL6"/>
<sequence length="241" mass="23929">MLRPRISLPPGHIVGYRADGRPIYPIAGGSGEGDSSGAAGGSGDGGQGGDAQGSATDAQGQGSEGPGAQASTKQAGADAPKPAEKPADPNTPTVGDLQAKLDAAEKRQASQMDAIAKALGLKSEDQAPSPEQLASKVTDLEATTRSQAVELAVLKRAGALGARGDRLTDSRAFLDKVGKLDPAGSNFDAQVDAAISAALKADASLAVTQPPTRSGGDFNGGPGTSGKPKNLNDAVAARLRG</sequence>
<dbReference type="OrthoDB" id="4546967at2"/>
<comment type="caution">
    <text evidence="2">The sequence shown here is derived from an EMBL/GenBank/DDBJ whole genome shotgun (WGS) entry which is preliminary data.</text>
</comment>
<feature type="region of interest" description="Disordered" evidence="1">
    <location>
        <begin position="117"/>
        <end position="138"/>
    </location>
</feature>